<dbReference type="InterPro" id="IPR036047">
    <property type="entry name" value="F-box-like_dom_sf"/>
</dbReference>
<comment type="caution">
    <text evidence="1">The sequence shown here is derived from an EMBL/GenBank/DDBJ whole genome shotgun (WGS) entry which is preliminary data.</text>
</comment>
<evidence type="ECO:0000313" key="1">
    <source>
        <dbReference type="EMBL" id="RLM93581.1"/>
    </source>
</evidence>
<protein>
    <submittedName>
        <fullName evidence="1">F-box protein PP2-B10-like</fullName>
    </submittedName>
</protein>
<gene>
    <name evidence="1" type="ORF">C2845_PM08G28820</name>
</gene>
<organism evidence="1 2">
    <name type="scientific">Panicum miliaceum</name>
    <name type="common">Proso millet</name>
    <name type="synonym">Broomcorn millet</name>
    <dbReference type="NCBI Taxonomy" id="4540"/>
    <lineage>
        <taxon>Eukaryota</taxon>
        <taxon>Viridiplantae</taxon>
        <taxon>Streptophyta</taxon>
        <taxon>Embryophyta</taxon>
        <taxon>Tracheophyta</taxon>
        <taxon>Spermatophyta</taxon>
        <taxon>Magnoliopsida</taxon>
        <taxon>Liliopsida</taxon>
        <taxon>Poales</taxon>
        <taxon>Poaceae</taxon>
        <taxon>PACMAD clade</taxon>
        <taxon>Panicoideae</taxon>
        <taxon>Panicodae</taxon>
        <taxon>Paniceae</taxon>
        <taxon>Panicinae</taxon>
        <taxon>Panicum</taxon>
        <taxon>Panicum sect. Panicum</taxon>
    </lineage>
</organism>
<dbReference type="STRING" id="4540.A0A3L6R2I9"/>
<dbReference type="PANTHER" id="PTHR31960:SF2">
    <property type="entry name" value="F-BOX PROTEIN PP2-A15"/>
    <property type="match status" value="1"/>
</dbReference>
<dbReference type="Proteomes" id="UP000275267">
    <property type="component" value="Unassembled WGS sequence"/>
</dbReference>
<accession>A0A3L6R2I9</accession>
<dbReference type="CDD" id="cd22162">
    <property type="entry name" value="F-box_AtSKIP3-like"/>
    <property type="match status" value="1"/>
</dbReference>
<dbReference type="PANTHER" id="PTHR31960">
    <property type="entry name" value="F-BOX PROTEIN PP2-A15"/>
    <property type="match status" value="1"/>
</dbReference>
<proteinExistence type="predicted"/>
<evidence type="ECO:0000313" key="2">
    <source>
        <dbReference type="Proteomes" id="UP000275267"/>
    </source>
</evidence>
<sequence>MRVATQLGDLLEACMAQAIALTSPRDACRCAVVSPAFRAAADSDHVWRAFLPPQLDNRYRPAPVVLQPAPAPTAARSKEAYLGLCEAPGVAAVGEDSGCRVWLDRGTGAVAAGCRAGGQGRSAPGGSAPRRAEAPAAEGIGIELGLYGPVGHASRAKQAAVRERGSIGVALATREAGDPPARARRAALRRRRAWL</sequence>
<dbReference type="OrthoDB" id="1918565at2759"/>
<dbReference type="EMBL" id="PQIB02000010">
    <property type="protein sequence ID" value="RLM93581.1"/>
    <property type="molecule type" value="Genomic_DNA"/>
</dbReference>
<reference evidence="2" key="1">
    <citation type="journal article" date="2019" name="Nat. Commun.">
        <title>The genome of broomcorn millet.</title>
        <authorList>
            <person name="Zou C."/>
            <person name="Miki D."/>
            <person name="Li D."/>
            <person name="Tang Q."/>
            <person name="Xiao L."/>
            <person name="Rajput S."/>
            <person name="Deng P."/>
            <person name="Jia W."/>
            <person name="Huang R."/>
            <person name="Zhang M."/>
            <person name="Sun Y."/>
            <person name="Hu J."/>
            <person name="Fu X."/>
            <person name="Schnable P.S."/>
            <person name="Li F."/>
            <person name="Zhang H."/>
            <person name="Feng B."/>
            <person name="Zhu X."/>
            <person name="Liu R."/>
            <person name="Schnable J.C."/>
            <person name="Zhu J.-K."/>
            <person name="Zhang H."/>
        </authorList>
    </citation>
    <scope>NUCLEOTIDE SEQUENCE [LARGE SCALE GENOMIC DNA]</scope>
</reference>
<name>A0A3L6R2I9_PANMI</name>
<dbReference type="SUPFAM" id="SSF81383">
    <property type="entry name" value="F-box domain"/>
    <property type="match status" value="1"/>
</dbReference>
<dbReference type="AlphaFoldDB" id="A0A3L6R2I9"/>
<keyword evidence="2" id="KW-1185">Reference proteome</keyword>